<name>V6Z350_STRAG</name>
<evidence type="ECO:0000256" key="2">
    <source>
        <dbReference type="ARBA" id="ARBA00022491"/>
    </source>
</evidence>
<protein>
    <submittedName>
        <fullName evidence="8">Fur family transcriptional regulator</fullName>
    </submittedName>
</protein>
<proteinExistence type="inferred from homology"/>
<evidence type="ECO:0000256" key="1">
    <source>
        <dbReference type="ARBA" id="ARBA00007957"/>
    </source>
</evidence>
<keyword evidence="5" id="KW-0238">DNA-binding</keyword>
<dbReference type="GO" id="GO:0008270">
    <property type="term" value="F:zinc ion binding"/>
    <property type="evidence" value="ECO:0007669"/>
    <property type="project" value="TreeGrafter"/>
</dbReference>
<dbReference type="eggNOG" id="COG0735">
    <property type="taxonomic scope" value="Bacteria"/>
</dbReference>
<sequence>MLTEVTEDIMPEYQGVIDHFKRKHIRITESRRAIVIYMIKAHHHPSAEQIYRDLNPQFPSLSLATIYNNLRMLVDEGFVSEIKVTNDNTTYFDFMGHDHVNVVCEVCGRISDLAIELPDIAQEASQQTGYRVTKSQFIIYGICEACQRKNETEVY</sequence>
<dbReference type="PANTHER" id="PTHR33202:SF8">
    <property type="entry name" value="PEROXIDE-RESPONSIVE REPRESSOR PERR"/>
    <property type="match status" value="1"/>
</dbReference>
<evidence type="ECO:0000256" key="5">
    <source>
        <dbReference type="ARBA" id="ARBA00023125"/>
    </source>
</evidence>
<dbReference type="GO" id="GO:0045892">
    <property type="term" value="P:negative regulation of DNA-templated transcription"/>
    <property type="evidence" value="ECO:0007669"/>
    <property type="project" value="TreeGrafter"/>
</dbReference>
<dbReference type="CDD" id="cd07153">
    <property type="entry name" value="Fur_like"/>
    <property type="match status" value="1"/>
</dbReference>
<accession>V6Z350</accession>
<dbReference type="Proteomes" id="UP000018482">
    <property type="component" value="Unassembled WGS sequence"/>
</dbReference>
<dbReference type="InterPro" id="IPR043135">
    <property type="entry name" value="Fur_C"/>
</dbReference>
<dbReference type="EMBL" id="ANQC01000086">
    <property type="protein sequence ID" value="ESV54706.1"/>
    <property type="molecule type" value="Genomic_DNA"/>
</dbReference>
<keyword evidence="3 7" id="KW-0862">Zinc</keyword>
<evidence type="ECO:0000256" key="3">
    <source>
        <dbReference type="ARBA" id="ARBA00022833"/>
    </source>
</evidence>
<comment type="cofactor">
    <cofactor evidence="7">
        <name>Zn(2+)</name>
        <dbReference type="ChEBI" id="CHEBI:29105"/>
    </cofactor>
    <text evidence="7">Binds 1 zinc ion per subunit.</text>
</comment>
<keyword evidence="2" id="KW-0678">Repressor</keyword>
<keyword evidence="7" id="KW-0479">Metal-binding</keyword>
<dbReference type="GO" id="GO:1900376">
    <property type="term" value="P:regulation of secondary metabolite biosynthetic process"/>
    <property type="evidence" value="ECO:0007669"/>
    <property type="project" value="TreeGrafter"/>
</dbReference>
<reference evidence="8 9" key="1">
    <citation type="submission" date="2013-05" db="EMBL/GenBank/DDBJ databases">
        <authorList>
            <person name="Richards V.P."/>
            <person name="Durkin S.A.S."/>
            <person name="Kim M."/>
            <person name="Pavinski Bitar P.D."/>
            <person name="Stanhope M.J."/>
            <person name="Town C.D."/>
            <person name="Venter J.C."/>
        </authorList>
    </citation>
    <scope>NUCLEOTIDE SEQUENCE [LARGE SCALE GENOMIC DNA]</scope>
    <source>
        <strain evidence="8 9">LMG 14747</strain>
    </source>
</reference>
<evidence type="ECO:0000313" key="8">
    <source>
        <dbReference type="EMBL" id="ESV54706.1"/>
    </source>
</evidence>
<dbReference type="SUPFAM" id="SSF46785">
    <property type="entry name" value="Winged helix' DNA-binding domain"/>
    <property type="match status" value="1"/>
</dbReference>
<evidence type="ECO:0000256" key="4">
    <source>
        <dbReference type="ARBA" id="ARBA00023015"/>
    </source>
</evidence>
<dbReference type="AlphaFoldDB" id="V6Z350"/>
<keyword evidence="6" id="KW-0804">Transcription</keyword>
<evidence type="ECO:0000256" key="6">
    <source>
        <dbReference type="ARBA" id="ARBA00023163"/>
    </source>
</evidence>
<dbReference type="InterPro" id="IPR002481">
    <property type="entry name" value="FUR"/>
</dbReference>
<comment type="caution">
    <text evidence="8">The sequence shown here is derived from an EMBL/GenBank/DDBJ whole genome shotgun (WGS) entry which is preliminary data.</text>
</comment>
<dbReference type="PANTHER" id="PTHR33202">
    <property type="entry name" value="ZINC UPTAKE REGULATION PROTEIN"/>
    <property type="match status" value="1"/>
</dbReference>
<feature type="binding site" evidence="7">
    <location>
        <position position="143"/>
    </location>
    <ligand>
        <name>Zn(2+)</name>
        <dbReference type="ChEBI" id="CHEBI:29105"/>
    </ligand>
</feature>
<gene>
    <name evidence="8" type="ORF">SAG0136_05545</name>
</gene>
<dbReference type="InterPro" id="IPR036390">
    <property type="entry name" value="WH_DNA-bd_sf"/>
</dbReference>
<organism evidence="8 9">
    <name type="scientific">Streptococcus agalactiae LMG 14747</name>
    <dbReference type="NCBI Taxonomy" id="1154860"/>
    <lineage>
        <taxon>Bacteria</taxon>
        <taxon>Bacillati</taxon>
        <taxon>Bacillota</taxon>
        <taxon>Bacilli</taxon>
        <taxon>Lactobacillales</taxon>
        <taxon>Streptococcaceae</taxon>
        <taxon>Streptococcus</taxon>
    </lineage>
</organism>
<dbReference type="InterPro" id="IPR036388">
    <property type="entry name" value="WH-like_DNA-bd_sf"/>
</dbReference>
<feature type="binding site" evidence="7">
    <location>
        <position position="104"/>
    </location>
    <ligand>
        <name>Zn(2+)</name>
        <dbReference type="ChEBI" id="CHEBI:29105"/>
    </ligand>
</feature>
<keyword evidence="4" id="KW-0805">Transcription regulation</keyword>
<dbReference type="Pfam" id="PF01475">
    <property type="entry name" value="FUR"/>
    <property type="match status" value="1"/>
</dbReference>
<dbReference type="Gene3D" id="1.10.10.10">
    <property type="entry name" value="Winged helix-like DNA-binding domain superfamily/Winged helix DNA-binding domain"/>
    <property type="match status" value="1"/>
</dbReference>
<dbReference type="GO" id="GO:0003700">
    <property type="term" value="F:DNA-binding transcription factor activity"/>
    <property type="evidence" value="ECO:0007669"/>
    <property type="project" value="InterPro"/>
</dbReference>
<feature type="binding site" evidence="7">
    <location>
        <position position="107"/>
    </location>
    <ligand>
        <name>Zn(2+)</name>
        <dbReference type="ChEBI" id="CHEBI:29105"/>
    </ligand>
</feature>
<dbReference type="Gene3D" id="3.30.1490.190">
    <property type="match status" value="1"/>
</dbReference>
<feature type="binding site" evidence="7">
    <location>
        <position position="146"/>
    </location>
    <ligand>
        <name>Zn(2+)</name>
        <dbReference type="ChEBI" id="CHEBI:29105"/>
    </ligand>
</feature>
<comment type="similarity">
    <text evidence="1">Belongs to the Fur family.</text>
</comment>
<evidence type="ECO:0000313" key="9">
    <source>
        <dbReference type="Proteomes" id="UP000018482"/>
    </source>
</evidence>
<evidence type="ECO:0000256" key="7">
    <source>
        <dbReference type="PIRSR" id="PIRSR602481-1"/>
    </source>
</evidence>
<dbReference type="GO" id="GO:0000976">
    <property type="term" value="F:transcription cis-regulatory region binding"/>
    <property type="evidence" value="ECO:0007669"/>
    <property type="project" value="TreeGrafter"/>
</dbReference>